<dbReference type="SUPFAM" id="SSF140959">
    <property type="entry name" value="Indolic compounds 2,3-dioxygenase-like"/>
    <property type="match status" value="1"/>
</dbReference>
<dbReference type="Bgee" id="ENSOCUG00000003349">
    <property type="expression patterns" value="Expressed in liver and 9 other cell types or tissues"/>
</dbReference>
<comment type="similarity">
    <text evidence="1 10">Belongs to the indoleamine 2,3-dioxygenase family.</text>
</comment>
<proteinExistence type="inferred from homology"/>
<evidence type="ECO:0000256" key="9">
    <source>
        <dbReference type="PIRSR" id="PIRSR600898-1"/>
    </source>
</evidence>
<reference evidence="11" key="2">
    <citation type="submission" date="2025-08" db="UniProtKB">
        <authorList>
            <consortium name="Ensembl"/>
        </authorList>
    </citation>
    <scope>IDENTIFICATION</scope>
    <source>
        <strain evidence="11">Thorbecke</strain>
    </source>
</reference>
<keyword evidence="12" id="KW-1185">Reference proteome</keyword>
<dbReference type="FunFam" id="1.20.58.480:FF:000003">
    <property type="entry name" value="Indoleamine 2,3-dioxygenase 1"/>
    <property type="match status" value="1"/>
</dbReference>
<accession>G1SJI5</accession>
<dbReference type="Pfam" id="PF01231">
    <property type="entry name" value="IDO"/>
    <property type="match status" value="1"/>
</dbReference>
<dbReference type="InterPro" id="IPR037217">
    <property type="entry name" value="Trp/Indoleamine_2_3_dOase-like"/>
</dbReference>
<dbReference type="SMR" id="G1SJI5"/>
<keyword evidence="3 9" id="KW-0479">Metal-binding</keyword>
<evidence type="ECO:0000313" key="11">
    <source>
        <dbReference type="Ensembl" id="ENSOCUP00000002903.3"/>
    </source>
</evidence>
<sequence>MEPQRQRVKTTLPLSLGRYHISEDCGFLLPNPLKELPDLYRPWMEIANKLAHLIESHQLRAHVNKMPLLSCALLRTYREQRLAHLVLGFLSMGYVWQEGDAHPQKVLPRNLALPFVEVSSILGLPPILVHSDLVLTNWMKKNPEGPLEIRNLDTIVSFPGGESLRGFVLVTVLVEKAAVPGIMALVQAVNAISPPDQDTLLQALQRLKLSIQDMTSTLGQMHDGAGASPVFYSSASDYVDPDIFYAVIRIFLSGWKDNPAMPMGLIYEGVSEEPLQYSGGSAAQSTVLHAVDEFLGIRHSQESADFLCRMRDYMPPSHKAFLEDIHSAPSLRDHVLSSGHGPLRTAYNQCLETLAELRSYHITIVTKYLVTAAARAKSRGLSPLPGPPRALEDRGTGGTQVLSFLKSVRNRTLEMILQPSG</sequence>
<dbReference type="GO" id="GO:0033754">
    <property type="term" value="F:indoleamine 2,3-dioxygenase activity"/>
    <property type="evidence" value="ECO:0007669"/>
    <property type="project" value="Ensembl"/>
</dbReference>
<feature type="binding site" description="proximal binding residue" evidence="9">
    <location>
        <position position="361"/>
    </location>
    <ligand>
        <name>heme b</name>
        <dbReference type="ChEBI" id="CHEBI:60344"/>
    </ligand>
    <ligandPart>
        <name>Fe</name>
        <dbReference type="ChEBI" id="CHEBI:18248"/>
    </ligandPart>
</feature>
<keyword evidence="8 10" id="KW-0823">Tryptophan catabolism</keyword>
<reference evidence="11 12" key="1">
    <citation type="journal article" date="2011" name="Nature">
        <title>A high-resolution map of human evolutionary constraint using 29 mammals.</title>
        <authorList>
            <person name="Lindblad-Toh K."/>
            <person name="Garber M."/>
            <person name="Zuk O."/>
            <person name="Lin M.F."/>
            <person name="Parker B.J."/>
            <person name="Washietl S."/>
            <person name="Kheradpour P."/>
            <person name="Ernst J."/>
            <person name="Jordan G."/>
            <person name="Mauceli E."/>
            <person name="Ward L.D."/>
            <person name="Lowe C.B."/>
            <person name="Holloway A.K."/>
            <person name="Clamp M."/>
            <person name="Gnerre S."/>
            <person name="Alfoldi J."/>
            <person name="Beal K."/>
            <person name="Chang J."/>
            <person name="Clawson H."/>
            <person name="Cuff J."/>
            <person name="Di Palma F."/>
            <person name="Fitzgerald S."/>
            <person name="Flicek P."/>
            <person name="Guttman M."/>
            <person name="Hubisz M.J."/>
            <person name="Jaffe D.B."/>
            <person name="Jungreis I."/>
            <person name="Kent W.J."/>
            <person name="Kostka D."/>
            <person name="Lara M."/>
            <person name="Martins A.L."/>
            <person name="Massingham T."/>
            <person name="Moltke I."/>
            <person name="Raney B.J."/>
            <person name="Rasmussen M.D."/>
            <person name="Robinson J."/>
            <person name="Stark A."/>
            <person name="Vilella A.J."/>
            <person name="Wen J."/>
            <person name="Xie X."/>
            <person name="Zody M.C."/>
            <person name="Baldwin J."/>
            <person name="Bloom T."/>
            <person name="Chin C.W."/>
            <person name="Heiman D."/>
            <person name="Nicol R."/>
            <person name="Nusbaum C."/>
            <person name="Young S."/>
            <person name="Wilkinson J."/>
            <person name="Worley K.C."/>
            <person name="Kovar C.L."/>
            <person name="Muzny D.M."/>
            <person name="Gibbs R.A."/>
            <person name="Cree A."/>
            <person name="Dihn H.H."/>
            <person name="Fowler G."/>
            <person name="Jhangiani S."/>
            <person name="Joshi V."/>
            <person name="Lee S."/>
            <person name="Lewis L.R."/>
            <person name="Nazareth L.V."/>
            <person name="Okwuonu G."/>
            <person name="Santibanez J."/>
            <person name="Warren W.C."/>
            <person name="Mardis E.R."/>
            <person name="Weinstock G.M."/>
            <person name="Wilson R.K."/>
            <person name="Delehaunty K."/>
            <person name="Dooling D."/>
            <person name="Fronik C."/>
            <person name="Fulton L."/>
            <person name="Fulton B."/>
            <person name="Graves T."/>
            <person name="Minx P."/>
            <person name="Sodergren E."/>
            <person name="Birney E."/>
            <person name="Margulies E.H."/>
            <person name="Herrero J."/>
            <person name="Green E.D."/>
            <person name="Haussler D."/>
            <person name="Siepel A."/>
            <person name="Goldman N."/>
            <person name="Pollard K.S."/>
            <person name="Pedersen J.S."/>
            <person name="Lander E.S."/>
            <person name="Kellis M."/>
        </authorList>
    </citation>
    <scope>NUCLEOTIDE SEQUENCE [LARGE SCALE GENOMIC DNA]</scope>
    <source>
        <strain evidence="12">Thorbecke</strain>
    </source>
</reference>
<dbReference type="GO" id="GO:0046872">
    <property type="term" value="F:metal ion binding"/>
    <property type="evidence" value="ECO:0007669"/>
    <property type="project" value="UniProtKB-UniRule"/>
</dbReference>
<evidence type="ECO:0000256" key="6">
    <source>
        <dbReference type="ARBA" id="ARBA00023002"/>
    </source>
</evidence>
<keyword evidence="5 10" id="KW-0223">Dioxygenase</keyword>
<comment type="function">
    <text evidence="10">Catalyzes the first and rate limiting step of the catabolism of tryptophan along the kynurenine pathway. Involved in immune regulation.</text>
</comment>
<evidence type="ECO:0000256" key="3">
    <source>
        <dbReference type="ARBA" id="ARBA00022723"/>
    </source>
</evidence>
<dbReference type="GO" id="GO:0004833">
    <property type="term" value="F:L-tryptophan 2,3-dioxygenase activity"/>
    <property type="evidence" value="ECO:0007669"/>
    <property type="project" value="TreeGrafter"/>
</dbReference>
<dbReference type="STRING" id="9986.ENSOCUP00000002903"/>
<dbReference type="PANTHER" id="PTHR28657">
    <property type="entry name" value="INDOLEAMINE 2,3-DIOXYGENASE"/>
    <property type="match status" value="1"/>
</dbReference>
<evidence type="ECO:0000256" key="4">
    <source>
        <dbReference type="ARBA" id="ARBA00022859"/>
    </source>
</evidence>
<dbReference type="GO" id="GO:0019441">
    <property type="term" value="P:L-tryptophan catabolic process to kynurenine"/>
    <property type="evidence" value="ECO:0007669"/>
    <property type="project" value="UniProtKB-UniRule"/>
</dbReference>
<reference evidence="11" key="3">
    <citation type="submission" date="2025-09" db="UniProtKB">
        <authorList>
            <consortium name="Ensembl"/>
        </authorList>
    </citation>
    <scope>IDENTIFICATION</scope>
    <source>
        <strain evidence="11">Thorbecke</strain>
    </source>
</reference>
<keyword evidence="7 9" id="KW-0408">Iron</keyword>
<dbReference type="FunCoup" id="G1SJI5">
    <property type="interactions" value="153"/>
</dbReference>
<evidence type="ECO:0000256" key="7">
    <source>
        <dbReference type="ARBA" id="ARBA00023004"/>
    </source>
</evidence>
<dbReference type="GO" id="GO:0034354">
    <property type="term" value="P:'de novo' NAD+ biosynthetic process from L-tryptophan"/>
    <property type="evidence" value="ECO:0007669"/>
    <property type="project" value="TreeGrafter"/>
</dbReference>
<dbReference type="InterPro" id="IPR000898">
    <property type="entry name" value="Indolamine_dOase"/>
</dbReference>
<dbReference type="GO" id="GO:0005737">
    <property type="term" value="C:cytoplasm"/>
    <property type="evidence" value="ECO:0007669"/>
    <property type="project" value="UniProtKB-UniRule"/>
</dbReference>
<evidence type="ECO:0000313" key="12">
    <source>
        <dbReference type="Proteomes" id="UP000001811"/>
    </source>
</evidence>
<evidence type="ECO:0000256" key="5">
    <source>
        <dbReference type="ARBA" id="ARBA00022964"/>
    </source>
</evidence>
<dbReference type="Proteomes" id="UP000001811">
    <property type="component" value="Unplaced"/>
</dbReference>
<dbReference type="GO" id="GO:0020037">
    <property type="term" value="F:heme binding"/>
    <property type="evidence" value="ECO:0007669"/>
    <property type="project" value="UniProtKB-UniRule"/>
</dbReference>
<dbReference type="GeneTree" id="ENSGT00940000161813"/>
<keyword evidence="6 10" id="KW-0560">Oxidoreductase</keyword>
<dbReference type="PANTHER" id="PTHR28657:SF4">
    <property type="entry name" value="INDOLEAMINE 2,3-DIOXYGENASE 2"/>
    <property type="match status" value="1"/>
</dbReference>
<dbReference type="Ensembl" id="ENSOCUT00000003346.3">
    <property type="protein sequence ID" value="ENSOCUP00000002903.3"/>
    <property type="gene ID" value="ENSOCUG00000003349.4"/>
</dbReference>
<dbReference type="EC" id="1.13.11.-" evidence="10"/>
<keyword evidence="4 10" id="KW-0391">Immunity</keyword>
<evidence type="ECO:0000256" key="2">
    <source>
        <dbReference type="ARBA" id="ARBA00022617"/>
    </source>
</evidence>
<dbReference type="GO" id="GO:0002376">
    <property type="term" value="P:immune system process"/>
    <property type="evidence" value="ECO:0007669"/>
    <property type="project" value="UniProtKB-KW"/>
</dbReference>
<organism evidence="11 12">
    <name type="scientific">Oryctolagus cuniculus</name>
    <name type="common">Rabbit</name>
    <dbReference type="NCBI Taxonomy" id="9986"/>
    <lineage>
        <taxon>Eukaryota</taxon>
        <taxon>Metazoa</taxon>
        <taxon>Chordata</taxon>
        <taxon>Craniata</taxon>
        <taxon>Vertebrata</taxon>
        <taxon>Euteleostomi</taxon>
        <taxon>Mammalia</taxon>
        <taxon>Eutheria</taxon>
        <taxon>Euarchontoglires</taxon>
        <taxon>Glires</taxon>
        <taxon>Lagomorpha</taxon>
        <taxon>Leporidae</taxon>
        <taxon>Oryctolagus</taxon>
    </lineage>
</organism>
<protein>
    <recommendedName>
        <fullName evidence="10">Indoleamine 2,3-dioxygenase 2</fullName>
        <shortName evidence="10">IDO-2</shortName>
        <ecNumber evidence="10">1.13.11.-</ecNumber>
    </recommendedName>
</protein>
<evidence type="ECO:0000256" key="1">
    <source>
        <dbReference type="ARBA" id="ARBA00007119"/>
    </source>
</evidence>
<keyword evidence="2 9" id="KW-0349">Heme</keyword>
<comment type="catalytic activity">
    <reaction evidence="10">
        <text>L-tryptophan + O2 = N-formyl-L-kynurenine</text>
        <dbReference type="Rhea" id="RHEA:24536"/>
        <dbReference type="ChEBI" id="CHEBI:15379"/>
        <dbReference type="ChEBI" id="CHEBI:57912"/>
        <dbReference type="ChEBI" id="CHEBI:58629"/>
    </reaction>
</comment>
<dbReference type="HOGENOM" id="CLU_010089_1_0_1"/>
<dbReference type="InParanoid" id="G1SJI5"/>
<gene>
    <name evidence="11" type="primary">IDO2</name>
</gene>
<dbReference type="Gene3D" id="1.20.58.480">
    <property type="match status" value="1"/>
</dbReference>
<evidence type="ECO:0000256" key="8">
    <source>
        <dbReference type="ARBA" id="ARBA00023079"/>
    </source>
</evidence>
<evidence type="ECO:0000256" key="10">
    <source>
        <dbReference type="RuleBase" id="RU369119"/>
    </source>
</evidence>
<dbReference type="AlphaFoldDB" id="G1SJI5"/>
<name>G1SJI5_RABIT</name>